<dbReference type="Gene3D" id="3.20.20.140">
    <property type="entry name" value="Metal-dependent hydrolases"/>
    <property type="match status" value="1"/>
</dbReference>
<dbReference type="EMBL" id="RXPE01000021">
    <property type="protein sequence ID" value="RTR25796.1"/>
    <property type="molecule type" value="Genomic_DNA"/>
</dbReference>
<proteinExistence type="predicted"/>
<dbReference type="PANTHER" id="PTHR10443">
    <property type="entry name" value="MICROSOMAL DIPEPTIDASE"/>
    <property type="match status" value="1"/>
</dbReference>
<dbReference type="SUPFAM" id="SSF51556">
    <property type="entry name" value="Metallo-dependent hydrolases"/>
    <property type="match status" value="1"/>
</dbReference>
<dbReference type="InterPro" id="IPR008257">
    <property type="entry name" value="Pept_M19"/>
</dbReference>
<dbReference type="OrthoDB" id="9804920at2"/>
<keyword evidence="2" id="KW-1185">Reference proteome</keyword>
<dbReference type="AlphaFoldDB" id="A0A3S0JNP8"/>
<dbReference type="RefSeq" id="WP_126352510.1">
    <property type="nucleotide sequence ID" value="NZ_CP086380.1"/>
</dbReference>
<dbReference type="PROSITE" id="PS51365">
    <property type="entry name" value="RENAL_DIPEPTIDASE_2"/>
    <property type="match status" value="1"/>
</dbReference>
<dbReference type="GO" id="GO:0006508">
    <property type="term" value="P:proteolysis"/>
    <property type="evidence" value="ECO:0007669"/>
    <property type="project" value="InterPro"/>
</dbReference>
<comment type="caution">
    <text evidence="1">The sequence shown here is derived from an EMBL/GenBank/DDBJ whole genome shotgun (WGS) entry which is preliminary data.</text>
</comment>
<gene>
    <name evidence="1" type="ORF">EJ104_09590</name>
</gene>
<reference evidence="1 2" key="1">
    <citation type="submission" date="2018-12" db="EMBL/GenBank/DDBJ databases">
        <title>Deinococcus radiophilus ATCC 27603 genome sequencing and assembly.</title>
        <authorList>
            <person name="Maclea K.S."/>
            <person name="Maynard C.R."/>
        </authorList>
    </citation>
    <scope>NUCLEOTIDE SEQUENCE [LARGE SCALE GENOMIC DNA]</scope>
    <source>
        <strain evidence="1 2">ATCC 27603</strain>
    </source>
</reference>
<evidence type="ECO:0000313" key="2">
    <source>
        <dbReference type="Proteomes" id="UP000277766"/>
    </source>
</evidence>
<dbReference type="InterPro" id="IPR032466">
    <property type="entry name" value="Metal_Hydrolase"/>
</dbReference>
<accession>A0A3S0JNP8</accession>
<organism evidence="1 2">
    <name type="scientific">Deinococcus radiophilus</name>
    <dbReference type="NCBI Taxonomy" id="32062"/>
    <lineage>
        <taxon>Bacteria</taxon>
        <taxon>Thermotogati</taxon>
        <taxon>Deinococcota</taxon>
        <taxon>Deinococci</taxon>
        <taxon>Deinococcales</taxon>
        <taxon>Deinococcaceae</taxon>
        <taxon>Deinococcus</taxon>
    </lineage>
</organism>
<dbReference type="PANTHER" id="PTHR10443:SF12">
    <property type="entry name" value="DIPEPTIDASE"/>
    <property type="match status" value="1"/>
</dbReference>
<evidence type="ECO:0000313" key="1">
    <source>
        <dbReference type="EMBL" id="RTR25796.1"/>
    </source>
</evidence>
<dbReference type="Proteomes" id="UP000277766">
    <property type="component" value="Unassembled WGS sequence"/>
</dbReference>
<dbReference type="Pfam" id="PF01244">
    <property type="entry name" value="Peptidase_M19"/>
    <property type="match status" value="1"/>
</dbReference>
<dbReference type="GO" id="GO:0070573">
    <property type="term" value="F:metallodipeptidase activity"/>
    <property type="evidence" value="ECO:0007669"/>
    <property type="project" value="InterPro"/>
</dbReference>
<sequence>MAHKLIDGHLDLAHNALEGRDPRMSLEELRRIPLLSGVPGHPPQTPSLTFAELQAAGVGVCFGTLFARKGGQWPLFPDGYTDAESARGDALLSLDLYRRWEDEGLIRLLRDRTDMTTHLDACEAGGELPIGVALLMEGADPVRDADDLPFWVDQGVRMIGLAWRGTRYAGGTGEPGGLTDAGHELMQAMSDLDVTLDASHLDDAAFWEALPYGTRLMATHANARRFVARNRLLSDEMIQAIGKRGGVVGVVLANYFIQEGWQLGERGRLPLVALAEHIQYIAGLIGWERVALGSDFDGGFGTEQLPAEIDRYPDLHRLAELLPAEHRAGFLWGNWERWLRENY</sequence>
<name>A0A3S0JNP8_9DEIO</name>
<protein>
    <submittedName>
        <fullName evidence="1">Peptidase M19</fullName>
    </submittedName>
</protein>